<dbReference type="Gene3D" id="3.40.50.1820">
    <property type="entry name" value="alpha/beta hydrolase"/>
    <property type="match status" value="1"/>
</dbReference>
<sequence>MAPMPYRIHVPEEVLDDLNHRLQRVRWPDQPEHTDWERGTELKYLQSLVTYWRDQFDWRTQEARLNRFYHFRSRIDGIDIHFVYERGKGPNPLPLILTHGWPDSFLRYEKIIPLLTDPASYGGRAEDAFDVIVPSVPGFGFSSRPSHPGTNNAQVAELWAKLMTEELGYKKFAAAGGDIGSGVTRYLAANHPELLYGIHLTDIGIIRSLMNASGEELSAEEREYQQAALAWVAQEGGYMSIQSTRPQTLAYGLSDSPVGLASWILEKLRAWSDCNGDLDQKYTKDELLTHIMIYWVTNTAGSSAHMYYENAHTLPPLGYIEVPTALALFKKDILPPPKAWAKQNLNITRWTTLPRGGHFTAMEEPELMAKDLWEFFRSFRASHQTAKG</sequence>
<keyword evidence="6" id="KW-1185">Reference proteome</keyword>
<evidence type="ECO:0000256" key="1">
    <source>
        <dbReference type="ARBA" id="ARBA00010088"/>
    </source>
</evidence>
<reference evidence="5 6" key="1">
    <citation type="submission" date="2017-04" db="EMBL/GenBank/DDBJ databases">
        <authorList>
            <person name="Varghese N."/>
            <person name="Submissions S."/>
        </authorList>
    </citation>
    <scope>NUCLEOTIDE SEQUENCE [LARGE SCALE GENOMIC DNA]</scope>
    <source>
        <strain evidence="5 6">J12</strain>
    </source>
</reference>
<dbReference type="GO" id="GO:0016787">
    <property type="term" value="F:hydrolase activity"/>
    <property type="evidence" value="ECO:0007669"/>
    <property type="project" value="UniProtKB-KW"/>
</dbReference>
<evidence type="ECO:0000256" key="3">
    <source>
        <dbReference type="ARBA" id="ARBA00022801"/>
    </source>
</evidence>
<dbReference type="InterPro" id="IPR029058">
    <property type="entry name" value="AB_hydrolase_fold"/>
</dbReference>
<organism evidence="5 6">
    <name type="scientific">Paenibacillus barengoltzii J12</name>
    <dbReference type="NCBI Taxonomy" id="935846"/>
    <lineage>
        <taxon>Bacteria</taxon>
        <taxon>Bacillati</taxon>
        <taxon>Bacillota</taxon>
        <taxon>Bacilli</taxon>
        <taxon>Bacillales</taxon>
        <taxon>Paenibacillaceae</taxon>
        <taxon>Paenibacillus</taxon>
    </lineage>
</organism>
<dbReference type="InterPro" id="IPR010497">
    <property type="entry name" value="Epoxide_hydro_N"/>
</dbReference>
<proteinExistence type="inferred from homology"/>
<keyword evidence="2" id="KW-0058">Aromatic hydrocarbons catabolism</keyword>
<comment type="similarity">
    <text evidence="1">Belongs to the peptidase S33 family.</text>
</comment>
<name>A0ABY1LSY4_9BACL</name>
<evidence type="ECO:0000313" key="6">
    <source>
        <dbReference type="Proteomes" id="UP000192939"/>
    </source>
</evidence>
<evidence type="ECO:0000259" key="4">
    <source>
        <dbReference type="Pfam" id="PF06441"/>
    </source>
</evidence>
<dbReference type="PIRSF" id="PIRSF001112">
    <property type="entry name" value="Epoxide_hydrolase"/>
    <property type="match status" value="1"/>
</dbReference>
<feature type="domain" description="Epoxide hydrolase N-terminal" evidence="4">
    <location>
        <begin position="4"/>
        <end position="107"/>
    </location>
</feature>
<dbReference type="Pfam" id="PF06441">
    <property type="entry name" value="EHN"/>
    <property type="match status" value="1"/>
</dbReference>
<accession>A0ABY1LSY4</accession>
<dbReference type="PRINTS" id="PR00412">
    <property type="entry name" value="EPOXHYDRLASE"/>
</dbReference>
<dbReference type="PANTHER" id="PTHR21661">
    <property type="entry name" value="EPOXIDE HYDROLASE 1-RELATED"/>
    <property type="match status" value="1"/>
</dbReference>
<dbReference type="RefSeq" id="WP_085278267.1">
    <property type="nucleotide sequence ID" value="NZ_FXAE01000003.1"/>
</dbReference>
<dbReference type="PANTHER" id="PTHR21661:SF35">
    <property type="entry name" value="EPOXIDE HYDROLASE"/>
    <property type="match status" value="1"/>
</dbReference>
<evidence type="ECO:0000313" key="5">
    <source>
        <dbReference type="EMBL" id="SME97108.1"/>
    </source>
</evidence>
<evidence type="ECO:0000256" key="2">
    <source>
        <dbReference type="ARBA" id="ARBA00022797"/>
    </source>
</evidence>
<dbReference type="EMBL" id="FXAE01000003">
    <property type="protein sequence ID" value="SME97108.1"/>
    <property type="molecule type" value="Genomic_DNA"/>
</dbReference>
<comment type="caution">
    <text evidence="5">The sequence shown here is derived from an EMBL/GenBank/DDBJ whole genome shotgun (WGS) entry which is preliminary data.</text>
</comment>
<gene>
    <name evidence="5" type="ORF">SAMN02744124_00556</name>
</gene>
<dbReference type="InterPro" id="IPR016292">
    <property type="entry name" value="Epoxide_hydrolase"/>
</dbReference>
<dbReference type="Proteomes" id="UP000192939">
    <property type="component" value="Unassembled WGS sequence"/>
</dbReference>
<keyword evidence="3 5" id="KW-0378">Hydrolase</keyword>
<dbReference type="SUPFAM" id="SSF53474">
    <property type="entry name" value="alpha/beta-Hydrolases"/>
    <property type="match status" value="1"/>
</dbReference>
<dbReference type="InterPro" id="IPR000639">
    <property type="entry name" value="Epox_hydrolase-like"/>
</dbReference>
<protein>
    <submittedName>
        <fullName evidence="5">Epoxide hydrolase</fullName>
    </submittedName>
</protein>